<evidence type="ECO:0000313" key="2">
    <source>
        <dbReference type="Proteomes" id="UP001259347"/>
    </source>
</evidence>
<dbReference type="Proteomes" id="UP001259347">
    <property type="component" value="Unassembled WGS sequence"/>
</dbReference>
<dbReference type="EMBL" id="JAVDUM010000009">
    <property type="protein sequence ID" value="MDR6867711.1"/>
    <property type="molecule type" value="Genomic_DNA"/>
</dbReference>
<reference evidence="1 2" key="1">
    <citation type="submission" date="2023-07" db="EMBL/GenBank/DDBJ databases">
        <title>Sorghum-associated microbial communities from plants grown in Nebraska, USA.</title>
        <authorList>
            <person name="Schachtman D."/>
        </authorList>
    </citation>
    <scope>NUCLEOTIDE SEQUENCE [LARGE SCALE GENOMIC DNA]</scope>
    <source>
        <strain evidence="1 2">2980</strain>
    </source>
</reference>
<accession>A0ABU1SDN1</accession>
<gene>
    <name evidence="1" type="ORF">J2Y69_002315</name>
</gene>
<proteinExistence type="predicted"/>
<evidence type="ECO:0000313" key="1">
    <source>
        <dbReference type="EMBL" id="MDR6867711.1"/>
    </source>
</evidence>
<name>A0ABU1SDN1_9MICO</name>
<protein>
    <submittedName>
        <fullName evidence="1">Uncharacterized protein</fullName>
    </submittedName>
</protein>
<comment type="caution">
    <text evidence="1">The sequence shown here is derived from an EMBL/GenBank/DDBJ whole genome shotgun (WGS) entry which is preliminary data.</text>
</comment>
<sequence>MRKDGRPLVTDHPVTAWDMIDYVHADDMPSLPAEAIVCALRGPDRTAWMDDGIDPDDESLWDS</sequence>
<organism evidence="1 2">
    <name type="scientific">Microbacterium resistens</name>
    <dbReference type="NCBI Taxonomy" id="156977"/>
    <lineage>
        <taxon>Bacteria</taxon>
        <taxon>Bacillati</taxon>
        <taxon>Actinomycetota</taxon>
        <taxon>Actinomycetes</taxon>
        <taxon>Micrococcales</taxon>
        <taxon>Microbacteriaceae</taxon>
        <taxon>Microbacterium</taxon>
    </lineage>
</organism>
<dbReference type="RefSeq" id="WP_310020769.1">
    <property type="nucleotide sequence ID" value="NZ_JAVDUM010000009.1"/>
</dbReference>
<keyword evidence="2" id="KW-1185">Reference proteome</keyword>